<feature type="non-terminal residue" evidence="2">
    <location>
        <position position="1"/>
    </location>
</feature>
<organism evidence="2 3">
    <name type="scientific">Rotaria magnacalcarata</name>
    <dbReference type="NCBI Taxonomy" id="392030"/>
    <lineage>
        <taxon>Eukaryota</taxon>
        <taxon>Metazoa</taxon>
        <taxon>Spiralia</taxon>
        <taxon>Gnathifera</taxon>
        <taxon>Rotifera</taxon>
        <taxon>Eurotatoria</taxon>
        <taxon>Bdelloidea</taxon>
        <taxon>Philodinida</taxon>
        <taxon>Philodinidae</taxon>
        <taxon>Rotaria</taxon>
    </lineage>
</organism>
<accession>A0A8S3J9I8</accession>
<dbReference type="GO" id="GO:0003341">
    <property type="term" value="P:cilium movement"/>
    <property type="evidence" value="ECO:0007669"/>
    <property type="project" value="TreeGrafter"/>
</dbReference>
<dbReference type="PANTHER" id="PTHR16216">
    <property type="entry name" value="DYNEIN ASSEMBLY FACTOR 5, AXONEMAL"/>
    <property type="match status" value="1"/>
</dbReference>
<reference evidence="2" key="1">
    <citation type="submission" date="2021-02" db="EMBL/GenBank/DDBJ databases">
        <authorList>
            <person name="Nowell W R."/>
        </authorList>
    </citation>
    <scope>NUCLEOTIDE SEQUENCE</scope>
</reference>
<evidence type="ECO:0000313" key="2">
    <source>
        <dbReference type="EMBL" id="CAF5215607.1"/>
    </source>
</evidence>
<evidence type="ECO:0000259" key="1">
    <source>
        <dbReference type="Pfam" id="PF24573"/>
    </source>
</evidence>
<protein>
    <recommendedName>
        <fullName evidence="1">Dynein axonemal assembly factor 5 HEAT-repeat domain-containing protein</fullName>
    </recommendedName>
</protein>
<dbReference type="InterPro" id="IPR056497">
    <property type="entry name" value="HEAT_DAAF5"/>
</dbReference>
<dbReference type="InterPro" id="IPR052623">
    <property type="entry name" value="DAAF5"/>
</dbReference>
<comment type="caution">
    <text evidence="2">The sequence shown here is derived from an EMBL/GenBank/DDBJ whole genome shotgun (WGS) entry which is preliminary data.</text>
</comment>
<dbReference type="AlphaFoldDB" id="A0A8S3J9I8"/>
<dbReference type="GO" id="GO:0005737">
    <property type="term" value="C:cytoplasm"/>
    <property type="evidence" value="ECO:0007669"/>
    <property type="project" value="TreeGrafter"/>
</dbReference>
<proteinExistence type="predicted"/>
<gene>
    <name evidence="2" type="ORF">GIL414_LOCUS81424</name>
</gene>
<dbReference type="Proteomes" id="UP000681720">
    <property type="component" value="Unassembled WGS sequence"/>
</dbReference>
<name>A0A8S3J9I8_9BILA</name>
<dbReference type="EMBL" id="CAJOBJ010357359">
    <property type="protein sequence ID" value="CAF5215607.1"/>
    <property type="molecule type" value="Genomic_DNA"/>
</dbReference>
<dbReference type="GO" id="GO:0045505">
    <property type="term" value="F:dynein intermediate chain binding"/>
    <property type="evidence" value="ECO:0007669"/>
    <property type="project" value="TreeGrafter"/>
</dbReference>
<dbReference type="GO" id="GO:0036158">
    <property type="term" value="P:outer dynein arm assembly"/>
    <property type="evidence" value="ECO:0007669"/>
    <property type="project" value="TreeGrafter"/>
</dbReference>
<dbReference type="GO" id="GO:0036159">
    <property type="term" value="P:inner dynein arm assembly"/>
    <property type="evidence" value="ECO:0007669"/>
    <property type="project" value="TreeGrafter"/>
</dbReference>
<dbReference type="PANTHER" id="PTHR16216:SF2">
    <property type="entry name" value="DYNEIN AXONEMAL ASSEMBLY FACTOR 5"/>
    <property type="match status" value="1"/>
</dbReference>
<feature type="domain" description="Dynein axonemal assembly factor 5 HEAT-repeat" evidence="1">
    <location>
        <begin position="1"/>
        <end position="80"/>
    </location>
</feature>
<dbReference type="Pfam" id="PF24573">
    <property type="entry name" value="HEAT_DAAF5"/>
    <property type="match status" value="1"/>
</dbReference>
<evidence type="ECO:0000313" key="3">
    <source>
        <dbReference type="Proteomes" id="UP000681720"/>
    </source>
</evidence>
<sequence>TRPNVGCRELVKRNVIRILPAIRNDLTDWVVSGRMKSSELLVILTWQAEDTITQHLEDTLQVCSKALVDDEPIVREKVRENIS</sequence>